<accession>A0ABV8EBL2</accession>
<proteinExistence type="predicted"/>
<protein>
    <submittedName>
        <fullName evidence="1">DUF1501 domain-containing protein</fullName>
    </submittedName>
</protein>
<evidence type="ECO:0000313" key="1">
    <source>
        <dbReference type="EMBL" id="MFC3968827.1"/>
    </source>
</evidence>
<comment type="caution">
    <text evidence="1">The sequence shown here is derived from an EMBL/GenBank/DDBJ whole genome shotgun (WGS) entry which is preliminary data.</text>
</comment>
<name>A0ABV8EBL2_9HYPH</name>
<gene>
    <name evidence="1" type="ORF">ACFOVS_11925</name>
</gene>
<evidence type="ECO:0000313" key="2">
    <source>
        <dbReference type="Proteomes" id="UP001595697"/>
    </source>
</evidence>
<dbReference type="EMBL" id="JBHSBD010000049">
    <property type="protein sequence ID" value="MFC3968827.1"/>
    <property type="molecule type" value="Genomic_DNA"/>
</dbReference>
<dbReference type="InterPro" id="IPR010869">
    <property type="entry name" value="DUF1501"/>
</dbReference>
<sequence>MAAHTGFLLKRRGFLASIGALGASSVLPKVSLSATAGDRRLVVILLRGGMDGVDLVQPYGDPNFALLRPELALTPATGLTDLNGFFGLHPAASGLMPLWRAGHLSFAHAIASPYRGRVSHFDAQDVIETGNPVGSGSRTGWLNRALAVIPRTASRAAVDITTSVELIMTGGNKTDVWATQSDFPMAPDEIRSLQTLLQTDPVFDKAGAGMSGLDPLPQIVNSQARTAGVAELARLAGSLLAEDYRVASFSLAGWDTHRDQKRDFTESARLLSEAVLNLQAGMGEAAWQQTAVVAITEFGRTLRLNSTAGTDHGTASAALLAGGAIAGGRILCDWSGLAEGQLFDGRDLAPTRDIRELLAALLFQQFDITATNLNAKVFPGLGFEPSSLFIKMN</sequence>
<dbReference type="PANTHER" id="PTHR43737:SF1">
    <property type="entry name" value="DUF1501 DOMAIN-CONTAINING PROTEIN"/>
    <property type="match status" value="1"/>
</dbReference>
<dbReference type="InterPro" id="IPR006311">
    <property type="entry name" value="TAT_signal"/>
</dbReference>
<dbReference type="PANTHER" id="PTHR43737">
    <property type="entry name" value="BLL7424 PROTEIN"/>
    <property type="match status" value="1"/>
</dbReference>
<reference evidence="2" key="1">
    <citation type="journal article" date="2019" name="Int. J. Syst. Evol. Microbiol.">
        <title>The Global Catalogue of Microorganisms (GCM) 10K type strain sequencing project: providing services to taxonomists for standard genome sequencing and annotation.</title>
        <authorList>
            <consortium name="The Broad Institute Genomics Platform"/>
            <consortium name="The Broad Institute Genome Sequencing Center for Infectious Disease"/>
            <person name="Wu L."/>
            <person name="Ma J."/>
        </authorList>
    </citation>
    <scope>NUCLEOTIDE SEQUENCE [LARGE SCALE GENOMIC DNA]</scope>
    <source>
        <strain evidence="2">TBRC 5781</strain>
    </source>
</reference>
<keyword evidence="2" id="KW-1185">Reference proteome</keyword>
<dbReference type="RefSeq" id="WP_377307247.1">
    <property type="nucleotide sequence ID" value="NZ_JALJQZ010000003.1"/>
</dbReference>
<dbReference type="PROSITE" id="PS51318">
    <property type="entry name" value="TAT"/>
    <property type="match status" value="1"/>
</dbReference>
<dbReference type="Pfam" id="PF07394">
    <property type="entry name" value="DUF1501"/>
    <property type="match status" value="1"/>
</dbReference>
<dbReference type="Proteomes" id="UP001595697">
    <property type="component" value="Unassembled WGS sequence"/>
</dbReference>
<organism evidence="1 2">
    <name type="scientific">Rhizobium lemnae</name>
    <dbReference type="NCBI Taxonomy" id="1214924"/>
    <lineage>
        <taxon>Bacteria</taxon>
        <taxon>Pseudomonadati</taxon>
        <taxon>Pseudomonadota</taxon>
        <taxon>Alphaproteobacteria</taxon>
        <taxon>Hyphomicrobiales</taxon>
        <taxon>Rhizobiaceae</taxon>
        <taxon>Rhizobium/Agrobacterium group</taxon>
        <taxon>Rhizobium</taxon>
    </lineage>
</organism>